<organism evidence="1 2">
    <name type="scientific">Putridiphycobacter roseus</name>
    <dbReference type="NCBI Taxonomy" id="2219161"/>
    <lineage>
        <taxon>Bacteria</taxon>
        <taxon>Pseudomonadati</taxon>
        <taxon>Bacteroidota</taxon>
        <taxon>Flavobacteriia</taxon>
        <taxon>Flavobacteriales</taxon>
        <taxon>Crocinitomicaceae</taxon>
        <taxon>Putridiphycobacter</taxon>
    </lineage>
</organism>
<gene>
    <name evidence="1" type="ORF">DNU06_10090</name>
</gene>
<dbReference type="RefSeq" id="WP_111063208.1">
    <property type="nucleotide sequence ID" value="NZ_JBHUCU010000032.1"/>
</dbReference>
<dbReference type="Proteomes" id="UP000249248">
    <property type="component" value="Unassembled WGS sequence"/>
</dbReference>
<dbReference type="AlphaFoldDB" id="A0A2W1N056"/>
<protein>
    <submittedName>
        <fullName evidence="1">Uncharacterized protein</fullName>
    </submittedName>
</protein>
<reference evidence="1 2" key="1">
    <citation type="submission" date="2018-06" db="EMBL/GenBank/DDBJ databases">
        <title>The draft genome sequence of Crocinitomix sp. SM1701.</title>
        <authorList>
            <person name="Zhang X."/>
        </authorList>
    </citation>
    <scope>NUCLEOTIDE SEQUENCE [LARGE SCALE GENOMIC DNA]</scope>
    <source>
        <strain evidence="1 2">SM1701</strain>
    </source>
</reference>
<evidence type="ECO:0000313" key="1">
    <source>
        <dbReference type="EMBL" id="PZE17084.1"/>
    </source>
</evidence>
<keyword evidence="2" id="KW-1185">Reference proteome</keyword>
<evidence type="ECO:0000313" key="2">
    <source>
        <dbReference type="Proteomes" id="UP000249248"/>
    </source>
</evidence>
<dbReference type="EMBL" id="QKSB01000005">
    <property type="protein sequence ID" value="PZE17084.1"/>
    <property type="molecule type" value="Genomic_DNA"/>
</dbReference>
<name>A0A2W1N056_9FLAO</name>
<sequence>MKFTEAQLEQAFIELLGQEDIPHVLGGTITRSNDEVLIKADLKEFLLNQYKAEKLTKSAH</sequence>
<dbReference type="OrthoDB" id="9758243at2"/>
<accession>A0A2W1N056</accession>
<proteinExistence type="predicted"/>
<comment type="caution">
    <text evidence="1">The sequence shown here is derived from an EMBL/GenBank/DDBJ whole genome shotgun (WGS) entry which is preliminary data.</text>
</comment>